<evidence type="ECO:0000256" key="2">
    <source>
        <dbReference type="ARBA" id="ARBA00023015"/>
    </source>
</evidence>
<dbReference type="CDD" id="cd06171">
    <property type="entry name" value="Sigma70_r4"/>
    <property type="match status" value="1"/>
</dbReference>
<evidence type="ECO:0000259" key="5">
    <source>
        <dbReference type="Pfam" id="PF04542"/>
    </source>
</evidence>
<evidence type="ECO:0000256" key="1">
    <source>
        <dbReference type="ARBA" id="ARBA00010641"/>
    </source>
</evidence>
<dbReference type="Pfam" id="PF04542">
    <property type="entry name" value="Sigma70_r2"/>
    <property type="match status" value="1"/>
</dbReference>
<dbReference type="GO" id="GO:0016987">
    <property type="term" value="F:sigma factor activity"/>
    <property type="evidence" value="ECO:0007669"/>
    <property type="project" value="UniProtKB-KW"/>
</dbReference>
<dbReference type="InterPro" id="IPR036388">
    <property type="entry name" value="WH-like_DNA-bd_sf"/>
</dbReference>
<accession>A0A1Y5XNZ5</accession>
<proteinExistence type="inferred from homology"/>
<comment type="similarity">
    <text evidence="1">Belongs to the sigma-70 factor family. ECF subfamily.</text>
</comment>
<dbReference type="InterPro" id="IPR014284">
    <property type="entry name" value="RNA_pol_sigma-70_dom"/>
</dbReference>
<feature type="domain" description="RNA polymerase sigma factor 70 region 4 type 2" evidence="6">
    <location>
        <begin position="133"/>
        <end position="179"/>
    </location>
</feature>
<keyword evidence="8" id="KW-1185">Reference proteome</keyword>
<dbReference type="Gene3D" id="1.10.10.10">
    <property type="entry name" value="Winged helix-like DNA-binding domain superfamily/Winged helix DNA-binding domain"/>
    <property type="match status" value="1"/>
</dbReference>
<name>A0A1Y5XNZ5_KIBAR</name>
<dbReference type="InterPro" id="IPR013249">
    <property type="entry name" value="RNA_pol_sigma70_r4_t2"/>
</dbReference>
<keyword evidence="3" id="KW-0731">Sigma factor</keyword>
<dbReference type="PANTHER" id="PTHR43133">
    <property type="entry name" value="RNA POLYMERASE ECF-TYPE SIGMA FACTO"/>
    <property type="match status" value="1"/>
</dbReference>
<evidence type="ECO:0000313" key="8">
    <source>
        <dbReference type="Proteomes" id="UP000192674"/>
    </source>
</evidence>
<organism evidence="7 8">
    <name type="scientific">Kibdelosporangium aridum</name>
    <dbReference type="NCBI Taxonomy" id="2030"/>
    <lineage>
        <taxon>Bacteria</taxon>
        <taxon>Bacillati</taxon>
        <taxon>Actinomycetota</taxon>
        <taxon>Actinomycetes</taxon>
        <taxon>Pseudonocardiales</taxon>
        <taxon>Pseudonocardiaceae</taxon>
        <taxon>Kibdelosporangium</taxon>
    </lineage>
</organism>
<keyword evidence="2" id="KW-0805">Transcription regulation</keyword>
<feature type="domain" description="RNA polymerase sigma-70 region 2" evidence="5">
    <location>
        <begin position="26"/>
        <end position="91"/>
    </location>
</feature>
<dbReference type="NCBIfam" id="TIGR02937">
    <property type="entry name" value="sigma70-ECF"/>
    <property type="match status" value="1"/>
</dbReference>
<dbReference type="PANTHER" id="PTHR43133:SF25">
    <property type="entry name" value="RNA POLYMERASE SIGMA FACTOR RFAY-RELATED"/>
    <property type="match status" value="1"/>
</dbReference>
<keyword evidence="4" id="KW-0804">Transcription</keyword>
<dbReference type="OrthoDB" id="5243867at2"/>
<dbReference type="Gene3D" id="1.10.1740.10">
    <property type="match status" value="1"/>
</dbReference>
<reference evidence="7 8" key="1">
    <citation type="submission" date="2017-04" db="EMBL/GenBank/DDBJ databases">
        <authorList>
            <person name="Afonso C.L."/>
            <person name="Miller P.J."/>
            <person name="Scott M.A."/>
            <person name="Spackman E."/>
            <person name="Goraichik I."/>
            <person name="Dimitrov K.M."/>
            <person name="Suarez D.L."/>
            <person name="Swayne D.E."/>
        </authorList>
    </citation>
    <scope>NUCLEOTIDE SEQUENCE [LARGE SCALE GENOMIC DNA]</scope>
    <source>
        <strain evidence="7 8">DSM 43828</strain>
    </source>
</reference>
<evidence type="ECO:0000313" key="7">
    <source>
        <dbReference type="EMBL" id="SMD09579.1"/>
    </source>
</evidence>
<protein>
    <submittedName>
        <fullName evidence="7">RNA polymerase sigma-70 factor, ECF subfamily</fullName>
    </submittedName>
</protein>
<evidence type="ECO:0000256" key="3">
    <source>
        <dbReference type="ARBA" id="ARBA00023082"/>
    </source>
</evidence>
<gene>
    <name evidence="7" type="ORF">SAMN05661093_04458</name>
</gene>
<evidence type="ECO:0000256" key="4">
    <source>
        <dbReference type="ARBA" id="ARBA00023163"/>
    </source>
</evidence>
<dbReference type="InterPro" id="IPR013325">
    <property type="entry name" value="RNA_pol_sigma_r2"/>
</dbReference>
<dbReference type="Proteomes" id="UP000192674">
    <property type="component" value="Unassembled WGS sequence"/>
</dbReference>
<dbReference type="InterPro" id="IPR013324">
    <property type="entry name" value="RNA_pol_sigma_r3/r4-like"/>
</dbReference>
<dbReference type="AlphaFoldDB" id="A0A1Y5XNZ5"/>
<dbReference type="GO" id="GO:0006352">
    <property type="term" value="P:DNA-templated transcription initiation"/>
    <property type="evidence" value="ECO:0007669"/>
    <property type="project" value="InterPro"/>
</dbReference>
<sequence>MAKAGQPPDVQRRGKPTGLAAEFEQIYRAHVQHVTAYFARRTADPQTVADLTADTFVQAITSFTAFDPARGSPRGWLYGIARRVFAQHCERFRRGQDVTARLAGRRELDVDEAAELVARIDAERAGRALFDGMAELTPADREAVELVDIVGLERKEAAAALGISTGALRIRLFRARGKLRKTVGENHG</sequence>
<evidence type="ECO:0000259" key="6">
    <source>
        <dbReference type="Pfam" id="PF08281"/>
    </source>
</evidence>
<dbReference type="SUPFAM" id="SSF88946">
    <property type="entry name" value="Sigma2 domain of RNA polymerase sigma factors"/>
    <property type="match status" value="1"/>
</dbReference>
<dbReference type="SUPFAM" id="SSF88659">
    <property type="entry name" value="Sigma3 and sigma4 domains of RNA polymerase sigma factors"/>
    <property type="match status" value="1"/>
</dbReference>
<dbReference type="Pfam" id="PF08281">
    <property type="entry name" value="Sigma70_r4_2"/>
    <property type="match status" value="1"/>
</dbReference>
<dbReference type="InterPro" id="IPR007627">
    <property type="entry name" value="RNA_pol_sigma70_r2"/>
</dbReference>
<dbReference type="RefSeq" id="WP_143446493.1">
    <property type="nucleotide sequence ID" value="NZ_FWXV01000003.1"/>
</dbReference>
<dbReference type="GO" id="GO:0003677">
    <property type="term" value="F:DNA binding"/>
    <property type="evidence" value="ECO:0007669"/>
    <property type="project" value="InterPro"/>
</dbReference>
<dbReference type="EMBL" id="FWXV01000003">
    <property type="protein sequence ID" value="SMD09579.1"/>
    <property type="molecule type" value="Genomic_DNA"/>
</dbReference>
<dbReference type="InterPro" id="IPR039425">
    <property type="entry name" value="RNA_pol_sigma-70-like"/>
</dbReference>